<protein>
    <submittedName>
        <fullName evidence="3">CHAP domain protein</fullName>
    </submittedName>
</protein>
<evidence type="ECO:0000313" key="4">
    <source>
        <dbReference type="Proteomes" id="UP000431269"/>
    </source>
</evidence>
<dbReference type="Pfam" id="PF05257">
    <property type="entry name" value="CHAP"/>
    <property type="match status" value="1"/>
</dbReference>
<proteinExistence type="predicted"/>
<dbReference type="AlphaFoldDB" id="A0A6I6ML62"/>
<keyword evidence="1" id="KW-0732">Signal</keyword>
<dbReference type="Proteomes" id="UP000431269">
    <property type="component" value="Chromosome"/>
</dbReference>
<dbReference type="SUPFAM" id="SSF54001">
    <property type="entry name" value="Cysteine proteinases"/>
    <property type="match status" value="1"/>
</dbReference>
<organism evidence="3 4">
    <name type="scientific">Terricaulis silvestris</name>
    <dbReference type="NCBI Taxonomy" id="2686094"/>
    <lineage>
        <taxon>Bacteria</taxon>
        <taxon>Pseudomonadati</taxon>
        <taxon>Pseudomonadota</taxon>
        <taxon>Alphaproteobacteria</taxon>
        <taxon>Caulobacterales</taxon>
        <taxon>Caulobacteraceae</taxon>
        <taxon>Terricaulis</taxon>
    </lineage>
</organism>
<feature type="signal peptide" evidence="1">
    <location>
        <begin position="1"/>
        <end position="25"/>
    </location>
</feature>
<name>A0A6I6ML62_9CAUL</name>
<reference evidence="4" key="1">
    <citation type="submission" date="2019-12" db="EMBL/GenBank/DDBJ databases">
        <title>Complete genome of Terracaulis silvestris 0127_4.</title>
        <authorList>
            <person name="Vieira S."/>
            <person name="Riedel T."/>
            <person name="Sproer C."/>
            <person name="Pascual J."/>
            <person name="Boedeker C."/>
            <person name="Overmann J."/>
        </authorList>
    </citation>
    <scope>NUCLEOTIDE SEQUENCE [LARGE SCALE GENOMIC DNA]</scope>
    <source>
        <strain evidence="4">0127_4</strain>
    </source>
</reference>
<feature type="domain" description="Peptidase C51" evidence="2">
    <location>
        <begin position="40"/>
        <end position="161"/>
    </location>
</feature>
<dbReference type="InterPro" id="IPR038765">
    <property type="entry name" value="Papain-like_cys_pep_sf"/>
</dbReference>
<sequence>MGMGGINPIRALALGFGLAALAACASTPAPISTGPGRAYSRPQPQLPVYNGEEPRVADYGANLQCVPFARNASGVQIYGDANTWWIQAAGRYPRSNQPAFGSVFVIQGYNTSARGHVAVVTHIDSSRLIRVDHANWLNNGEISVGVPVLDVSPNNDWSEIRVWHIPGGHWGGRIYQGEGFIHPFTLHAALS</sequence>
<dbReference type="KEGG" id="tsv:DSM104635_02846"/>
<accession>A0A6I6ML62</accession>
<dbReference type="EMBL" id="CP047045">
    <property type="protein sequence ID" value="QGZ95990.1"/>
    <property type="molecule type" value="Genomic_DNA"/>
</dbReference>
<evidence type="ECO:0000256" key="1">
    <source>
        <dbReference type="SAM" id="SignalP"/>
    </source>
</evidence>
<dbReference type="Gene3D" id="3.90.1720.10">
    <property type="entry name" value="endopeptidase domain like (from Nostoc punctiforme)"/>
    <property type="match status" value="1"/>
</dbReference>
<dbReference type="PROSITE" id="PS50911">
    <property type="entry name" value="CHAP"/>
    <property type="match status" value="1"/>
</dbReference>
<feature type="chain" id="PRO_5026232217" evidence="1">
    <location>
        <begin position="26"/>
        <end position="191"/>
    </location>
</feature>
<dbReference type="InterPro" id="IPR007921">
    <property type="entry name" value="CHAP_dom"/>
</dbReference>
<gene>
    <name evidence="3" type="ORF">DSM104635_02846</name>
</gene>
<evidence type="ECO:0000313" key="3">
    <source>
        <dbReference type="EMBL" id="QGZ95990.1"/>
    </source>
</evidence>
<keyword evidence="4" id="KW-1185">Reference proteome</keyword>
<evidence type="ECO:0000259" key="2">
    <source>
        <dbReference type="PROSITE" id="PS50911"/>
    </source>
</evidence>